<name>A0A2T5JCB0_9SPHI</name>
<keyword evidence="5" id="KW-0998">Cell outer membrane</keyword>
<dbReference type="PROSITE" id="PS51257">
    <property type="entry name" value="PROKAR_LIPOPROTEIN"/>
    <property type="match status" value="1"/>
</dbReference>
<dbReference type="SUPFAM" id="SSF48452">
    <property type="entry name" value="TPR-like"/>
    <property type="match status" value="1"/>
</dbReference>
<dbReference type="InterPro" id="IPR033985">
    <property type="entry name" value="SusD-like_N"/>
</dbReference>
<evidence type="ECO:0000313" key="10">
    <source>
        <dbReference type="Proteomes" id="UP000244168"/>
    </source>
</evidence>
<keyword evidence="10" id="KW-1185">Reference proteome</keyword>
<dbReference type="AlphaFoldDB" id="A0A2T5JCB0"/>
<gene>
    <name evidence="9" type="ORF">C8P68_102221</name>
</gene>
<dbReference type="GO" id="GO:0009279">
    <property type="term" value="C:cell outer membrane"/>
    <property type="evidence" value="ECO:0007669"/>
    <property type="project" value="UniProtKB-SubCell"/>
</dbReference>
<dbReference type="Pfam" id="PF14322">
    <property type="entry name" value="SusD-like_3"/>
    <property type="match status" value="1"/>
</dbReference>
<keyword evidence="3 6" id="KW-0732">Signal</keyword>
<comment type="subcellular location">
    <subcellularLocation>
        <location evidence="1">Cell outer membrane</location>
    </subcellularLocation>
</comment>
<organism evidence="9 10">
    <name type="scientific">Mucilaginibacter yixingensis</name>
    <dbReference type="NCBI Taxonomy" id="1295612"/>
    <lineage>
        <taxon>Bacteria</taxon>
        <taxon>Pseudomonadati</taxon>
        <taxon>Bacteroidota</taxon>
        <taxon>Sphingobacteriia</taxon>
        <taxon>Sphingobacteriales</taxon>
        <taxon>Sphingobacteriaceae</taxon>
        <taxon>Mucilaginibacter</taxon>
    </lineage>
</organism>
<evidence type="ECO:0000256" key="2">
    <source>
        <dbReference type="ARBA" id="ARBA00006275"/>
    </source>
</evidence>
<evidence type="ECO:0000256" key="6">
    <source>
        <dbReference type="SAM" id="SignalP"/>
    </source>
</evidence>
<protein>
    <submittedName>
        <fullName evidence="9">SusD-like starch-binding protein associating with outer membrane</fullName>
    </submittedName>
</protein>
<reference evidence="9 10" key="1">
    <citation type="submission" date="2018-04" db="EMBL/GenBank/DDBJ databases">
        <title>Genomic Encyclopedia of Archaeal and Bacterial Type Strains, Phase II (KMG-II): from individual species to whole genera.</title>
        <authorList>
            <person name="Goeker M."/>
        </authorList>
    </citation>
    <scope>NUCLEOTIDE SEQUENCE [LARGE SCALE GENOMIC DNA]</scope>
    <source>
        <strain evidence="9 10">DSM 26809</strain>
    </source>
</reference>
<comment type="similarity">
    <text evidence="2">Belongs to the SusD family.</text>
</comment>
<evidence type="ECO:0000259" key="7">
    <source>
        <dbReference type="Pfam" id="PF07980"/>
    </source>
</evidence>
<dbReference type="OrthoDB" id="5694214at2"/>
<accession>A0A2T5JCB0</accession>
<evidence type="ECO:0000256" key="4">
    <source>
        <dbReference type="ARBA" id="ARBA00023136"/>
    </source>
</evidence>
<keyword evidence="4" id="KW-0472">Membrane</keyword>
<comment type="caution">
    <text evidence="9">The sequence shown here is derived from an EMBL/GenBank/DDBJ whole genome shotgun (WGS) entry which is preliminary data.</text>
</comment>
<dbReference type="InterPro" id="IPR012944">
    <property type="entry name" value="SusD_RagB_dom"/>
</dbReference>
<sequence length="692" mass="75783">MKNQYIKRALVKAGLCLSLLAVSASSCKLDEFNPAALSEQNTISNFAGWKAFQTNCYTGLWGSLIGLQYGLVSEVGTDLWTFSYNNHNQYKDVMAYEGFTNTSGIINNVWTFAWGSIEDCNKAIQLAPTLSDASANAADIKVLVAEAKVLRAYYYTVIVTQFGSVPLMTTDDPNKTLSPTRTPVAQIYAQIISDLTTAAADLDTTPYQNNAARVTKKAALGLLARAYAQGAGEGLQENGKSYWQRAKEVCDDLINNKAAYNAAMYDDFAQVFASVNNRNNIESLFTAYGLNPYDPSYDVFTGNTKPNLYLHYYPKLDDAFGTADVFKRSVNSNTSNGYYGRLNQQFVAPTKYLINCFNANYDKRWENTFVTAFANYSGVQAINSLGSGAPAPANVTYAAATVTLTAAMCTKYGIDASHVGQKIYPYADVNAKNASQNATWQYIPMIWNKGDHTGNATTALSTIPNANVTPYPLDPTDDRFFVYLSKTPLTAADKATRVYATVNIDDMFDPSDPTGSTYKAVAASNGLPNGGALANLFPAMMKFNHNFDGGWLGGNFQQKLGNIMVMRMAEVYLIAAECCFHGAGSATDAANYLNVLRKRACRNPADFNTATGMQLTTATQNDVFDEYARELCGEFSRWALLKREKAFETRLATYNKTAAVNFVPAIHYNRPIPFAFLNTITNAGDFGTNGYQ</sequence>
<dbReference type="Pfam" id="PF07980">
    <property type="entry name" value="SusD_RagB"/>
    <property type="match status" value="1"/>
</dbReference>
<feature type="domain" description="SusD-like N-terminal" evidence="8">
    <location>
        <begin position="88"/>
        <end position="227"/>
    </location>
</feature>
<proteinExistence type="inferred from homology"/>
<dbReference type="EMBL" id="QAOQ01000002">
    <property type="protein sequence ID" value="PTQ99400.1"/>
    <property type="molecule type" value="Genomic_DNA"/>
</dbReference>
<feature type="signal peptide" evidence="6">
    <location>
        <begin position="1"/>
        <end position="24"/>
    </location>
</feature>
<feature type="domain" description="RagB/SusD" evidence="7">
    <location>
        <begin position="511"/>
        <end position="653"/>
    </location>
</feature>
<dbReference type="InterPro" id="IPR011990">
    <property type="entry name" value="TPR-like_helical_dom_sf"/>
</dbReference>
<evidence type="ECO:0000256" key="5">
    <source>
        <dbReference type="ARBA" id="ARBA00023237"/>
    </source>
</evidence>
<feature type="chain" id="PRO_5015476201" evidence="6">
    <location>
        <begin position="25"/>
        <end position="692"/>
    </location>
</feature>
<dbReference type="Gene3D" id="1.25.40.390">
    <property type="match status" value="1"/>
</dbReference>
<evidence type="ECO:0000313" key="9">
    <source>
        <dbReference type="EMBL" id="PTQ99400.1"/>
    </source>
</evidence>
<dbReference type="Proteomes" id="UP000244168">
    <property type="component" value="Unassembled WGS sequence"/>
</dbReference>
<evidence type="ECO:0000256" key="1">
    <source>
        <dbReference type="ARBA" id="ARBA00004442"/>
    </source>
</evidence>
<evidence type="ECO:0000259" key="8">
    <source>
        <dbReference type="Pfam" id="PF14322"/>
    </source>
</evidence>
<dbReference type="RefSeq" id="WP_107827330.1">
    <property type="nucleotide sequence ID" value="NZ_CP160205.1"/>
</dbReference>
<evidence type="ECO:0000256" key="3">
    <source>
        <dbReference type="ARBA" id="ARBA00022729"/>
    </source>
</evidence>